<dbReference type="GO" id="GO:0006508">
    <property type="term" value="P:proteolysis"/>
    <property type="evidence" value="ECO:0007669"/>
    <property type="project" value="UniProtKB-KW"/>
</dbReference>
<feature type="binding site" evidence="6">
    <location>
        <position position="200"/>
    </location>
    <ligand>
        <name>a divalent metal cation</name>
        <dbReference type="ChEBI" id="CHEBI:60240"/>
        <label>2</label>
        <note>catalytic</note>
    </ligand>
</feature>
<dbReference type="SUPFAM" id="SSF55920">
    <property type="entry name" value="Creatinase/aminopeptidase"/>
    <property type="match status" value="1"/>
</dbReference>
<dbReference type="Gene3D" id="3.90.230.10">
    <property type="entry name" value="Creatinase/methionine aminopeptidase superfamily"/>
    <property type="match status" value="1"/>
</dbReference>
<proteinExistence type="inferred from homology"/>
<evidence type="ECO:0000256" key="4">
    <source>
        <dbReference type="ARBA" id="ARBA00022723"/>
    </source>
</evidence>
<keyword evidence="4 6" id="KW-0479">Metal-binding</keyword>
<dbReference type="PRINTS" id="PR00599">
    <property type="entry name" value="MAPEPTIDASE"/>
</dbReference>
<reference evidence="9" key="1">
    <citation type="submission" date="2023-04" db="EMBL/GenBank/DDBJ databases">
        <title>Complete genome sequence of Temperatibacter marinus.</title>
        <authorList>
            <person name="Rong J.-C."/>
            <person name="Yi M.-L."/>
            <person name="Zhao Q."/>
        </authorList>
    </citation>
    <scope>NUCLEOTIDE SEQUENCE</scope>
    <source>
        <strain evidence="9">NBRC 110045</strain>
    </source>
</reference>
<evidence type="ECO:0000256" key="3">
    <source>
        <dbReference type="ARBA" id="ARBA00022670"/>
    </source>
</evidence>
<keyword evidence="2 6" id="KW-0031">Aminopeptidase</keyword>
<evidence type="ECO:0000259" key="8">
    <source>
        <dbReference type="Pfam" id="PF00557"/>
    </source>
</evidence>
<dbReference type="InterPro" id="IPR001714">
    <property type="entry name" value="Pept_M24_MAP"/>
</dbReference>
<dbReference type="RefSeq" id="WP_310799834.1">
    <property type="nucleotide sequence ID" value="NZ_CP123872.1"/>
</dbReference>
<feature type="binding site" evidence="6">
    <location>
        <position position="104"/>
    </location>
    <ligand>
        <name>a divalent metal cation</name>
        <dbReference type="ChEBI" id="CHEBI:60240"/>
        <label>2</label>
        <note>catalytic</note>
    </ligand>
</feature>
<dbReference type="EMBL" id="CP123872">
    <property type="protein sequence ID" value="WND03969.1"/>
    <property type="molecule type" value="Genomic_DNA"/>
</dbReference>
<feature type="binding site" evidence="6">
    <location>
        <position position="93"/>
    </location>
    <ligand>
        <name>a divalent metal cation</name>
        <dbReference type="ChEBI" id="CHEBI:60240"/>
        <label>1</label>
    </ligand>
</feature>
<organism evidence="9 10">
    <name type="scientific">Temperatibacter marinus</name>
    <dbReference type="NCBI Taxonomy" id="1456591"/>
    <lineage>
        <taxon>Bacteria</taxon>
        <taxon>Pseudomonadati</taxon>
        <taxon>Pseudomonadota</taxon>
        <taxon>Alphaproteobacteria</taxon>
        <taxon>Kordiimonadales</taxon>
        <taxon>Temperatibacteraceae</taxon>
        <taxon>Temperatibacter</taxon>
    </lineage>
</organism>
<dbReference type="InterPro" id="IPR036005">
    <property type="entry name" value="Creatinase/aminopeptidase-like"/>
</dbReference>
<dbReference type="GO" id="GO:0004239">
    <property type="term" value="F:initiator methionyl aminopeptidase activity"/>
    <property type="evidence" value="ECO:0007669"/>
    <property type="project" value="UniProtKB-UniRule"/>
</dbReference>
<dbReference type="GO" id="GO:0046872">
    <property type="term" value="F:metal ion binding"/>
    <property type="evidence" value="ECO:0007669"/>
    <property type="project" value="UniProtKB-UniRule"/>
</dbReference>
<dbReference type="GO" id="GO:0070006">
    <property type="term" value="F:metalloaminopeptidase activity"/>
    <property type="evidence" value="ECO:0007669"/>
    <property type="project" value="UniProtKB-UniRule"/>
</dbReference>
<feature type="binding site" evidence="6">
    <location>
        <position position="104"/>
    </location>
    <ligand>
        <name>a divalent metal cation</name>
        <dbReference type="ChEBI" id="CHEBI:60240"/>
        <label>1</label>
    </ligand>
</feature>
<feature type="binding site" evidence="6">
    <location>
        <position position="167"/>
    </location>
    <ligand>
        <name>a divalent metal cation</name>
        <dbReference type="ChEBI" id="CHEBI:60240"/>
        <label>2</label>
        <note>catalytic</note>
    </ligand>
</feature>
<evidence type="ECO:0000256" key="2">
    <source>
        <dbReference type="ARBA" id="ARBA00022438"/>
    </source>
</evidence>
<keyword evidence="5 6" id="KW-0378">Hydrolase</keyword>
<evidence type="ECO:0000256" key="6">
    <source>
        <dbReference type="HAMAP-Rule" id="MF_01974"/>
    </source>
</evidence>
<dbReference type="NCBIfam" id="TIGR00500">
    <property type="entry name" value="met_pdase_I"/>
    <property type="match status" value="1"/>
</dbReference>
<feature type="binding site" evidence="6">
    <location>
        <position position="231"/>
    </location>
    <ligand>
        <name>a divalent metal cation</name>
        <dbReference type="ChEBI" id="CHEBI:60240"/>
        <label>2</label>
        <note>catalytic</note>
    </ligand>
</feature>
<gene>
    <name evidence="6 9" type="primary">map</name>
    <name evidence="9" type="ORF">QGN29_06225</name>
</gene>
<dbReference type="InterPro" id="IPR000994">
    <property type="entry name" value="Pept_M24"/>
</dbReference>
<name>A0AA52HAH5_9PROT</name>
<feature type="binding site" evidence="6">
    <location>
        <position position="76"/>
    </location>
    <ligand>
        <name>substrate</name>
    </ligand>
</feature>
<keyword evidence="10" id="KW-1185">Reference proteome</keyword>
<dbReference type="Proteomes" id="UP001268683">
    <property type="component" value="Chromosome"/>
</dbReference>
<accession>A0AA52HAH5</accession>
<sequence>MIIENDDQLEKLFVIGHLCRDILHRMLDAVRPGITPLELDAIAAKMFEEAGGVSAPILAYDFPGQTCISVGTAVAHGIPDERPLVEGEMINIDVSGMKDGYFGDLGASRVVGQASEEQAKLLAATKEAQFKGMMAAKAGQPINAVGKAVEKVASKGGYKIIEGLTGHGVGGFIHEEPTIPNVYKRGLRKKLQKGQVITVEPFLTTHSRDYVEDLDGWTLHLDKGGLGAQFEHTFVVTDGAPIIITK</sequence>
<feature type="binding site" evidence="6">
    <location>
        <position position="174"/>
    </location>
    <ligand>
        <name>substrate</name>
    </ligand>
</feature>
<evidence type="ECO:0000256" key="1">
    <source>
        <dbReference type="ARBA" id="ARBA00002521"/>
    </source>
</evidence>
<feature type="domain" description="Peptidase M24" evidence="8">
    <location>
        <begin position="16"/>
        <end position="238"/>
    </location>
</feature>
<dbReference type="KEGG" id="tmk:QGN29_06225"/>
<evidence type="ECO:0000256" key="7">
    <source>
        <dbReference type="RuleBase" id="RU003653"/>
    </source>
</evidence>
<comment type="cofactor">
    <cofactor evidence="6">
        <name>Co(2+)</name>
        <dbReference type="ChEBI" id="CHEBI:48828"/>
    </cofactor>
    <cofactor evidence="6">
        <name>Zn(2+)</name>
        <dbReference type="ChEBI" id="CHEBI:29105"/>
    </cofactor>
    <cofactor evidence="6">
        <name>Mn(2+)</name>
        <dbReference type="ChEBI" id="CHEBI:29035"/>
    </cofactor>
    <cofactor evidence="6">
        <name>Fe(2+)</name>
        <dbReference type="ChEBI" id="CHEBI:29033"/>
    </cofactor>
    <text evidence="6">Binds 2 divalent metal cations per subunit. Has a high-affinity and a low affinity metal-binding site. The true nature of the physiological cofactor is under debate. The enzyme is active with cobalt, zinc, manganese or divalent iron ions. Most likely, methionine aminopeptidases function as mononuclear Fe(2+)-metalloproteases under physiological conditions, and the catalytically relevant metal-binding site has been assigned to the histidine-containing high-affinity site.</text>
</comment>
<dbReference type="AlphaFoldDB" id="A0AA52HAH5"/>
<evidence type="ECO:0000313" key="9">
    <source>
        <dbReference type="EMBL" id="WND03969.1"/>
    </source>
</evidence>
<evidence type="ECO:0000313" key="10">
    <source>
        <dbReference type="Proteomes" id="UP001268683"/>
    </source>
</evidence>
<feature type="binding site" evidence="6">
    <location>
        <position position="231"/>
    </location>
    <ligand>
        <name>a divalent metal cation</name>
        <dbReference type="ChEBI" id="CHEBI:60240"/>
        <label>1</label>
    </ligand>
</feature>
<comment type="subunit">
    <text evidence="6">Monomer.</text>
</comment>
<comment type="function">
    <text evidence="1 6">Removes the N-terminal methionine from nascent proteins. The N-terminal methionine is often cleaved when the second residue in the primary sequence is small and uncharged (Met-Ala-, Cys, Gly, Pro, Ser, Thr, or Val). Requires deformylation of the N(alpha)-formylated initiator methionine before it can be hydrolyzed.</text>
</comment>
<keyword evidence="3 6" id="KW-0645">Protease</keyword>
<dbReference type="PANTHER" id="PTHR43330:SF13">
    <property type="entry name" value="METHIONINE AMINOPEPTIDASE 2"/>
    <property type="match status" value="1"/>
</dbReference>
<dbReference type="PANTHER" id="PTHR43330">
    <property type="entry name" value="METHIONINE AMINOPEPTIDASE"/>
    <property type="match status" value="1"/>
</dbReference>
<protein>
    <recommendedName>
        <fullName evidence="6 7">Methionine aminopeptidase</fullName>
        <shortName evidence="6">MAP</shortName>
        <shortName evidence="6">MetAP</shortName>
        <ecNumber evidence="6 7">3.4.11.18</ecNumber>
    </recommendedName>
    <alternativeName>
        <fullName evidence="6">Peptidase M</fullName>
    </alternativeName>
</protein>
<comment type="catalytic activity">
    <reaction evidence="6 7">
        <text>Release of N-terminal amino acids, preferentially methionine, from peptides and arylamides.</text>
        <dbReference type="EC" id="3.4.11.18"/>
    </reaction>
</comment>
<comment type="similarity">
    <text evidence="6">Belongs to the peptidase M24A family. Methionine aminopeptidase type 1 subfamily.</text>
</comment>
<dbReference type="InterPro" id="IPR002467">
    <property type="entry name" value="Pept_M24A_MAP1"/>
</dbReference>
<evidence type="ECO:0000256" key="5">
    <source>
        <dbReference type="ARBA" id="ARBA00022801"/>
    </source>
</evidence>
<dbReference type="HAMAP" id="MF_01974">
    <property type="entry name" value="MetAP_1"/>
    <property type="match status" value="1"/>
</dbReference>
<dbReference type="EC" id="3.4.11.18" evidence="6 7"/>
<dbReference type="Pfam" id="PF00557">
    <property type="entry name" value="Peptidase_M24"/>
    <property type="match status" value="1"/>
</dbReference>